<dbReference type="InterPro" id="IPR027417">
    <property type="entry name" value="P-loop_NTPase"/>
</dbReference>
<protein>
    <submittedName>
        <fullName evidence="3">AAA ATPase domain-containing protein</fullName>
    </submittedName>
</protein>
<name>A0A1C5AWU6_9ACTN</name>
<sequence length="508" mass="53751">MVVAGAGVLGSVGANVLSEVVIKAVERLRDSGRRATHDEIEAVVAAAIEHALAADPRAQALRRDVAEVLRVTGTVAAALEAAVQFGDPAAQAELTAALRAVGTDFEEFDFVLAELRETAGAILETLRRQGAEHRAEQTRAHEIAVQLWLVRQELAVMERRTRGEATPNVGGGPTAVWEGCPYRGLLPFEQDHAAVFYGRERLTAELVTILATRLTGLGILVVTGASGAGKSSLLRAGLLPELTRGSLADGSAQWPRIVLTPTREPLAELAAHLAVLGGTDANTVGRNLATAPDQAHRTAYQVIVHQARLASTAPTGRVVILVDQFEEMFTLDSEDHGGEDQRTAFVTALHAAATTPTGSRHEPPALVVLGVRGDFWDRCAGFPQLVEAMKAGPFVVGPLTESELRCAITGPAAAAGLELEPGLVDTVLGELRGADTSSAGTLPLLSQAMLATWEHRAEGGAAHQPRLRPVRRDHTRGPGERRGRVRRADLQPAEGRPGRVPSADRVVA</sequence>
<dbReference type="AlphaFoldDB" id="A0A1C5AWU6"/>
<feature type="domain" description="Novel STAND NTPase 1" evidence="2">
    <location>
        <begin position="181"/>
        <end position="458"/>
    </location>
</feature>
<dbReference type="InterPro" id="IPR049052">
    <property type="entry name" value="nSTAND1"/>
</dbReference>
<reference evidence="4" key="1">
    <citation type="submission" date="2016-06" db="EMBL/GenBank/DDBJ databases">
        <authorList>
            <person name="Varghese N."/>
            <person name="Submissions Spin"/>
        </authorList>
    </citation>
    <scope>NUCLEOTIDE SEQUENCE [LARGE SCALE GENOMIC DNA]</scope>
    <source>
        <strain evidence="4">DSM 44100</strain>
    </source>
</reference>
<keyword evidence="4" id="KW-1185">Reference proteome</keyword>
<dbReference type="STRING" id="121616.GA0070216_13632"/>
<feature type="compositionally biased region" description="Basic and acidic residues" evidence="1">
    <location>
        <begin position="470"/>
        <end position="489"/>
    </location>
</feature>
<evidence type="ECO:0000256" key="1">
    <source>
        <dbReference type="SAM" id="MobiDB-lite"/>
    </source>
</evidence>
<proteinExistence type="predicted"/>
<dbReference type="Gene3D" id="3.40.50.300">
    <property type="entry name" value="P-loop containing nucleotide triphosphate hydrolases"/>
    <property type="match status" value="1"/>
</dbReference>
<evidence type="ECO:0000313" key="4">
    <source>
        <dbReference type="Proteomes" id="UP000198797"/>
    </source>
</evidence>
<dbReference type="Pfam" id="PF20703">
    <property type="entry name" value="nSTAND1"/>
    <property type="match status" value="1"/>
</dbReference>
<dbReference type="EMBL" id="FMCU01000036">
    <property type="protein sequence ID" value="SCF49647.1"/>
    <property type="molecule type" value="Genomic_DNA"/>
</dbReference>
<evidence type="ECO:0000259" key="2">
    <source>
        <dbReference type="Pfam" id="PF20703"/>
    </source>
</evidence>
<feature type="region of interest" description="Disordered" evidence="1">
    <location>
        <begin position="457"/>
        <end position="508"/>
    </location>
</feature>
<organism evidence="3 4">
    <name type="scientific">Micromonospora matsumotoense</name>
    <dbReference type="NCBI Taxonomy" id="121616"/>
    <lineage>
        <taxon>Bacteria</taxon>
        <taxon>Bacillati</taxon>
        <taxon>Actinomycetota</taxon>
        <taxon>Actinomycetes</taxon>
        <taxon>Micromonosporales</taxon>
        <taxon>Micromonosporaceae</taxon>
        <taxon>Micromonospora</taxon>
    </lineage>
</organism>
<evidence type="ECO:0000313" key="3">
    <source>
        <dbReference type="EMBL" id="SCF49647.1"/>
    </source>
</evidence>
<dbReference type="Proteomes" id="UP000198797">
    <property type="component" value="Unassembled WGS sequence"/>
</dbReference>
<dbReference type="SUPFAM" id="SSF52540">
    <property type="entry name" value="P-loop containing nucleoside triphosphate hydrolases"/>
    <property type="match status" value="1"/>
</dbReference>
<gene>
    <name evidence="3" type="ORF">GA0070216_13632</name>
</gene>
<accession>A0A1C5AWU6</accession>